<dbReference type="EMBL" id="MCGO01000002">
    <property type="protein sequence ID" value="ORY52987.1"/>
    <property type="molecule type" value="Genomic_DNA"/>
</dbReference>
<dbReference type="CDD" id="cd05121">
    <property type="entry name" value="ABC1_ADCK3-like"/>
    <property type="match status" value="1"/>
</dbReference>
<evidence type="ECO:0000259" key="2">
    <source>
        <dbReference type="PROSITE" id="PS50011"/>
    </source>
</evidence>
<dbReference type="InterPro" id="IPR004147">
    <property type="entry name" value="ABC1_dom"/>
</dbReference>
<dbReference type="InterPro" id="IPR011009">
    <property type="entry name" value="Kinase-like_dom_sf"/>
</dbReference>
<feature type="transmembrane region" description="Helical" evidence="1">
    <location>
        <begin position="12"/>
        <end position="30"/>
    </location>
</feature>
<dbReference type="GO" id="GO:0004672">
    <property type="term" value="F:protein kinase activity"/>
    <property type="evidence" value="ECO:0007669"/>
    <property type="project" value="InterPro"/>
</dbReference>
<dbReference type="OrthoDB" id="427480at2759"/>
<dbReference type="STRING" id="329046.A0A1Y2D1C4"/>
<sequence length="523" mass="59281">MNRLFSRKSTKYVAIGASAITAASASYYYSLDKDDGLRRNVRLYSHLTPILIHYRLTGIKHRLLNTPEDVKKQELKHLHEIYSTRALAAIHDLRGWYVKMGQQLANRNDILSEEYIEKLRQLEDKVPPSMTGEEARGVIKRALGLKSLDDVFLDFSDEPIGSASIGQVHKATLKSNGKTVAIKVQSPNAEQLFKNDVSAAKGLFTLFVPDQSIFFDEIEKQFANEFDYVVEAKHLNRMHNNMTPVFGNLVVVPRAYKELCTREVLTMEYLKGIKLVDGVRDNAREWCERNGTTLEALEAEMKEKYSKETFKMPPPYNGPSATVIGLYIGAIKTGDALVNIPVTLHNWTLGYLVPSWKVPYYKSFIPLNTARIMDTLLSIHGHQLFVDGFMNADPHPGNFLLLEDGRLGLLDMGQVKELSTKERVWTARMYKALADQDQDAIKTLAIEMGYSSKKLDKEVMFKLARFSFDQDGEVATDGEPLIEWLQKLVSYLLRGVGLMLNHPVSVAAAWKRYAEQVLKKENI</sequence>
<dbReference type="AlphaFoldDB" id="A0A1Y2D1C4"/>
<name>A0A1Y2D1C4_9FUNG</name>
<comment type="caution">
    <text evidence="3">The sequence shown here is derived from an EMBL/GenBank/DDBJ whole genome shotgun (WGS) entry which is preliminary data.</text>
</comment>
<reference evidence="3 4" key="1">
    <citation type="submission" date="2016-07" db="EMBL/GenBank/DDBJ databases">
        <title>Pervasive Adenine N6-methylation of Active Genes in Fungi.</title>
        <authorList>
            <consortium name="DOE Joint Genome Institute"/>
            <person name="Mondo S.J."/>
            <person name="Dannebaum R.O."/>
            <person name="Kuo R.C."/>
            <person name="Labutti K."/>
            <person name="Haridas S."/>
            <person name="Kuo A."/>
            <person name="Salamov A."/>
            <person name="Ahrendt S.R."/>
            <person name="Lipzen A."/>
            <person name="Sullivan W."/>
            <person name="Andreopoulos W.B."/>
            <person name="Clum A."/>
            <person name="Lindquist E."/>
            <person name="Daum C."/>
            <person name="Ramamoorthy G.K."/>
            <person name="Gryganskyi A."/>
            <person name="Culley D."/>
            <person name="Magnuson J.K."/>
            <person name="James T.Y."/>
            <person name="O'Malley M.A."/>
            <person name="Stajich J.E."/>
            <person name="Spatafora J.W."/>
            <person name="Visel A."/>
            <person name="Grigoriev I.V."/>
        </authorList>
    </citation>
    <scope>NUCLEOTIDE SEQUENCE [LARGE SCALE GENOMIC DNA]</scope>
    <source>
        <strain evidence="3 4">JEL800</strain>
    </source>
</reference>
<dbReference type="GO" id="GO:0005524">
    <property type="term" value="F:ATP binding"/>
    <property type="evidence" value="ECO:0007669"/>
    <property type="project" value="InterPro"/>
</dbReference>
<feature type="domain" description="Protein kinase" evidence="2">
    <location>
        <begin position="154"/>
        <end position="523"/>
    </location>
</feature>
<dbReference type="PANTHER" id="PTHR43173:SF34">
    <property type="entry name" value="ABC1 ATYPICAL KINASE-LIKE DOMAIN-CONTAINING PROTEIN"/>
    <property type="match status" value="1"/>
</dbReference>
<evidence type="ECO:0000256" key="1">
    <source>
        <dbReference type="SAM" id="Phobius"/>
    </source>
</evidence>
<dbReference type="Proteomes" id="UP000193642">
    <property type="component" value="Unassembled WGS sequence"/>
</dbReference>
<evidence type="ECO:0000313" key="3">
    <source>
        <dbReference type="EMBL" id="ORY52987.1"/>
    </source>
</evidence>
<keyword evidence="1" id="KW-1133">Transmembrane helix</keyword>
<keyword evidence="1" id="KW-0472">Membrane</keyword>
<dbReference type="SUPFAM" id="SSF56112">
    <property type="entry name" value="Protein kinase-like (PK-like)"/>
    <property type="match status" value="1"/>
</dbReference>
<dbReference type="PANTHER" id="PTHR43173">
    <property type="entry name" value="ABC1 FAMILY PROTEIN"/>
    <property type="match status" value="1"/>
</dbReference>
<proteinExistence type="predicted"/>
<keyword evidence="4" id="KW-1185">Reference proteome</keyword>
<keyword evidence="1" id="KW-0812">Transmembrane</keyword>
<gene>
    <name evidence="3" type="ORF">BCR33DRAFT_711386</name>
</gene>
<organism evidence="3 4">
    <name type="scientific">Rhizoclosmatium globosum</name>
    <dbReference type="NCBI Taxonomy" id="329046"/>
    <lineage>
        <taxon>Eukaryota</taxon>
        <taxon>Fungi</taxon>
        <taxon>Fungi incertae sedis</taxon>
        <taxon>Chytridiomycota</taxon>
        <taxon>Chytridiomycota incertae sedis</taxon>
        <taxon>Chytridiomycetes</taxon>
        <taxon>Chytridiales</taxon>
        <taxon>Chytriomycetaceae</taxon>
        <taxon>Rhizoclosmatium</taxon>
    </lineage>
</organism>
<dbReference type="InterPro" id="IPR051130">
    <property type="entry name" value="Mito_struct-func_regulator"/>
</dbReference>
<dbReference type="InterPro" id="IPR000719">
    <property type="entry name" value="Prot_kinase_dom"/>
</dbReference>
<dbReference type="Pfam" id="PF03109">
    <property type="entry name" value="ABC1"/>
    <property type="match status" value="2"/>
</dbReference>
<accession>A0A1Y2D1C4</accession>
<dbReference type="PROSITE" id="PS50011">
    <property type="entry name" value="PROTEIN_KINASE_DOM"/>
    <property type="match status" value="1"/>
</dbReference>
<evidence type="ECO:0000313" key="4">
    <source>
        <dbReference type="Proteomes" id="UP000193642"/>
    </source>
</evidence>
<protein>
    <submittedName>
        <fullName evidence="3">ABC1-domain-containing protein</fullName>
    </submittedName>
</protein>